<dbReference type="PANTHER" id="PTHR11972:SF206">
    <property type="entry name" value="NADPH OXIDASE 4"/>
    <property type="match status" value="1"/>
</dbReference>
<feature type="transmembrane region" description="Helical" evidence="2">
    <location>
        <begin position="278"/>
        <end position="299"/>
    </location>
</feature>
<dbReference type="InterPro" id="IPR039261">
    <property type="entry name" value="FNR_nucleotide-bd"/>
</dbReference>
<feature type="domain" description="Ferric reductase NAD binding" evidence="3">
    <location>
        <begin position="280"/>
        <end position="328"/>
    </location>
</feature>
<dbReference type="Gene3D" id="3.40.50.80">
    <property type="entry name" value="Nucleotide-binding domain of ferredoxin-NADP reductase (FNR) module"/>
    <property type="match status" value="2"/>
</dbReference>
<dbReference type="OMA" id="XDPRKLL"/>
<reference evidence="4" key="2">
    <citation type="submission" date="2025-09" db="UniProtKB">
        <authorList>
            <consortium name="Ensembl"/>
        </authorList>
    </citation>
    <scope>IDENTIFICATION</scope>
</reference>
<keyword evidence="1" id="KW-0560">Oxidoreductase</keyword>
<keyword evidence="5" id="KW-1185">Reference proteome</keyword>
<dbReference type="Proteomes" id="UP000694388">
    <property type="component" value="Unplaced"/>
</dbReference>
<accession>A0A8C4WWR7</accession>
<dbReference type="GO" id="GO:0042554">
    <property type="term" value="P:superoxide anion generation"/>
    <property type="evidence" value="ECO:0007669"/>
    <property type="project" value="TreeGrafter"/>
</dbReference>
<dbReference type="InterPro" id="IPR050369">
    <property type="entry name" value="RBOH/FRE"/>
</dbReference>
<reference evidence="4" key="1">
    <citation type="submission" date="2025-08" db="UniProtKB">
        <authorList>
            <consortium name="Ensembl"/>
        </authorList>
    </citation>
    <scope>IDENTIFICATION</scope>
</reference>
<dbReference type="GO" id="GO:0043020">
    <property type="term" value="C:NADPH oxidase complex"/>
    <property type="evidence" value="ECO:0007669"/>
    <property type="project" value="TreeGrafter"/>
</dbReference>
<dbReference type="GO" id="GO:0016175">
    <property type="term" value="F:superoxide-generating NAD(P)H oxidase activity"/>
    <property type="evidence" value="ECO:0007669"/>
    <property type="project" value="TreeGrafter"/>
</dbReference>
<dbReference type="Pfam" id="PF08030">
    <property type="entry name" value="NAD_binding_6"/>
    <property type="match status" value="2"/>
</dbReference>
<dbReference type="PANTHER" id="PTHR11972">
    <property type="entry name" value="NADPH OXIDASE"/>
    <property type="match status" value="1"/>
</dbReference>
<evidence type="ECO:0000313" key="4">
    <source>
        <dbReference type="Ensembl" id="ENSEBUP00000016433.1"/>
    </source>
</evidence>
<evidence type="ECO:0000313" key="5">
    <source>
        <dbReference type="Proteomes" id="UP000694388"/>
    </source>
</evidence>
<proteinExistence type="predicted"/>
<keyword evidence="2" id="KW-0472">Membrane</keyword>
<evidence type="ECO:0000256" key="2">
    <source>
        <dbReference type="SAM" id="Phobius"/>
    </source>
</evidence>
<evidence type="ECO:0000256" key="1">
    <source>
        <dbReference type="ARBA" id="ARBA00023002"/>
    </source>
</evidence>
<dbReference type="Ensembl" id="ENSEBUT00000017009.1">
    <property type="protein sequence ID" value="ENSEBUP00000016433.1"/>
    <property type="gene ID" value="ENSEBUG00000010316.1"/>
</dbReference>
<evidence type="ECO:0000259" key="3">
    <source>
        <dbReference type="Pfam" id="PF08030"/>
    </source>
</evidence>
<name>A0A8C4WWR7_EPTBU</name>
<feature type="domain" description="Ferric reductase NAD binding" evidence="3">
    <location>
        <begin position="369"/>
        <end position="414"/>
    </location>
</feature>
<feature type="transmembrane region" description="Helical" evidence="2">
    <location>
        <begin position="154"/>
        <end position="171"/>
    </location>
</feature>
<protein>
    <submittedName>
        <fullName evidence="4">NADPH oxidase 4</fullName>
    </submittedName>
</protein>
<dbReference type="SUPFAM" id="SSF52343">
    <property type="entry name" value="Ferredoxin reductase-like, C-terminal NADP-linked domain"/>
    <property type="match status" value="1"/>
</dbReference>
<feature type="transmembrane region" description="Helical" evidence="2">
    <location>
        <begin position="66"/>
        <end position="98"/>
    </location>
</feature>
<keyword evidence="2" id="KW-1133">Transmembrane helix</keyword>
<dbReference type="AlphaFoldDB" id="A0A8C4WWR7"/>
<feature type="transmembrane region" description="Helical" evidence="2">
    <location>
        <begin position="34"/>
        <end position="54"/>
    </location>
</feature>
<dbReference type="CDD" id="cd06186">
    <property type="entry name" value="NOX_Duox_like_FAD_NADP"/>
    <property type="match status" value="1"/>
</dbReference>
<keyword evidence="2" id="KW-0812">Transmembrane</keyword>
<organism evidence="4 5">
    <name type="scientific">Eptatretus burgeri</name>
    <name type="common">Inshore hagfish</name>
    <dbReference type="NCBI Taxonomy" id="7764"/>
    <lineage>
        <taxon>Eukaryota</taxon>
        <taxon>Metazoa</taxon>
        <taxon>Chordata</taxon>
        <taxon>Craniata</taxon>
        <taxon>Vertebrata</taxon>
        <taxon>Cyclostomata</taxon>
        <taxon>Myxini</taxon>
        <taxon>Myxiniformes</taxon>
        <taxon>Myxinidae</taxon>
        <taxon>Eptatretinae</taxon>
        <taxon>Eptatretus</taxon>
    </lineage>
</organism>
<dbReference type="GO" id="GO:0006952">
    <property type="term" value="P:defense response"/>
    <property type="evidence" value="ECO:0007669"/>
    <property type="project" value="TreeGrafter"/>
</dbReference>
<sequence>YVFLCVCFYVYHLQLGLCVSRASAAALNLNCSLILLPILRGVLSTLRGAVRVTSKNTRRLLDRSKAFHIACGSAIMIFTGQYICVPCLNIVLLIIYLFESKCTSTFPILWIVLTKQLAISVSLQFNECPPPPPTCFAVFCRLVSYNVFWYTHNLYIVFYILLLCHAFGGALKIQTNVEDHIPGCIPPPGSANVSVHWAGFGFCKINLPGGVIEIALQRPGFSARPGQCPVDAKGCFMVHLRVLGDWTGKLTLPSYTPYRLYMDGPFGGPTEEIFNYEIGLCIAGGIGVTPFVAVLRTLLYDWKPFCLSRLYLVWMCRDISHFTWFVMSLFISLNLKIFFPPPFILPSSCTCLFNFFPLQMIGANQTMLNARLELGRPDWPTIFHDVAMCNRRKTVGVFCCTPKGVSRKLRRLCNATNKFGTRFELNKESFG</sequence>
<dbReference type="GeneTree" id="ENSGT00940000159621"/>
<dbReference type="InterPro" id="IPR013121">
    <property type="entry name" value="Fe_red_NAD-bd_6"/>
</dbReference>